<sequence length="372" mass="43261">MSLQEMILRGGTVVSPYGVQEADVWIVDGKITRVAKDTLLKTTYGHSPIEVDVSGMYLLPGFIAMPHTPFYRIRDRAVYLESMHSLIKMGCTSLVDTFYPDAWMNLAQVRYQQTAHFNSLIDYVWHVGLDISQLKPKEVSMWQKYGYTALQITGRAPEEISSVDWETISQLHTSNKSILHLQLTTGSVTKDQKERLLRAWLEATKHWKLRTVITQSTTELDMEGYDPFYHLFRLKREWTDRGMRLLHRNWFRSLPFLAPLHDIQIDLRKRWWYHEELLCLLVRLASTNVAKAIGLYPRKGSLLPGSDADILFLKKENWLTKSDVSTILNFSETHLPTSVMSNGKWIYRDSRFCSTVGMGRWLFDTKPYTYVI</sequence>
<dbReference type="AlphaFoldDB" id="A0A1I3YY92"/>
<accession>A0A1I3YY92</accession>
<dbReference type="InterPro" id="IPR011059">
    <property type="entry name" value="Metal-dep_hydrolase_composite"/>
</dbReference>
<dbReference type="STRING" id="1884381.SAMN05518846_11283"/>
<reference evidence="4" key="1">
    <citation type="submission" date="2016-10" db="EMBL/GenBank/DDBJ databases">
        <authorList>
            <person name="Varghese N."/>
            <person name="Submissions S."/>
        </authorList>
    </citation>
    <scope>NUCLEOTIDE SEQUENCE [LARGE SCALE GENOMIC DNA]</scope>
    <source>
        <strain evidence="4">OK042</strain>
    </source>
</reference>
<dbReference type="Gene3D" id="2.30.40.10">
    <property type="entry name" value="Urease, subunit C, domain 1"/>
    <property type="match status" value="1"/>
</dbReference>
<dbReference type="SUPFAM" id="SSF51338">
    <property type="entry name" value="Composite domain of metallo-dependent hydrolases"/>
    <property type="match status" value="1"/>
</dbReference>
<evidence type="ECO:0000259" key="2">
    <source>
        <dbReference type="Pfam" id="PF01979"/>
    </source>
</evidence>
<feature type="domain" description="Amidohydrolase-related" evidence="2">
    <location>
        <begin position="281"/>
        <end position="346"/>
    </location>
</feature>
<dbReference type="PANTHER" id="PTHR11647">
    <property type="entry name" value="HYDRANTOINASE/DIHYDROPYRIMIDINASE FAMILY MEMBER"/>
    <property type="match status" value="1"/>
</dbReference>
<evidence type="ECO:0000256" key="1">
    <source>
        <dbReference type="ARBA" id="ARBA00001947"/>
    </source>
</evidence>
<proteinExistence type="predicted"/>
<dbReference type="InterPro" id="IPR050378">
    <property type="entry name" value="Metallo-dep_Hydrolases_sf"/>
</dbReference>
<keyword evidence="4" id="KW-1185">Reference proteome</keyword>
<name>A0A1I3YY92_9BACL</name>
<dbReference type="PANTHER" id="PTHR11647:SF1">
    <property type="entry name" value="COLLAPSIN RESPONSE MEDIATOR PROTEIN"/>
    <property type="match status" value="1"/>
</dbReference>
<comment type="cofactor">
    <cofactor evidence="1">
        <name>Zn(2+)</name>
        <dbReference type="ChEBI" id="CHEBI:29105"/>
    </cofactor>
</comment>
<dbReference type="EMBL" id="FORT01000012">
    <property type="protein sequence ID" value="SFK36803.1"/>
    <property type="molecule type" value="Genomic_DNA"/>
</dbReference>
<protein>
    <submittedName>
        <fullName evidence="3">Amidohydrolase family protein</fullName>
    </submittedName>
</protein>
<organism evidence="3 4">
    <name type="scientific">Brevibacillus centrosporus</name>
    <dbReference type="NCBI Taxonomy" id="54910"/>
    <lineage>
        <taxon>Bacteria</taxon>
        <taxon>Bacillati</taxon>
        <taxon>Bacillota</taxon>
        <taxon>Bacilli</taxon>
        <taxon>Bacillales</taxon>
        <taxon>Paenibacillaceae</taxon>
        <taxon>Brevibacillus</taxon>
    </lineage>
</organism>
<evidence type="ECO:0000313" key="4">
    <source>
        <dbReference type="Proteomes" id="UP000198915"/>
    </source>
</evidence>
<dbReference type="GO" id="GO:0016810">
    <property type="term" value="F:hydrolase activity, acting on carbon-nitrogen (but not peptide) bonds"/>
    <property type="evidence" value="ECO:0007669"/>
    <property type="project" value="InterPro"/>
</dbReference>
<dbReference type="RefSeq" id="WP_092272194.1">
    <property type="nucleotide sequence ID" value="NZ_FORT01000012.1"/>
</dbReference>
<gene>
    <name evidence="3" type="ORF">SAMN05518846_11283</name>
</gene>
<dbReference type="Pfam" id="PF01979">
    <property type="entry name" value="Amidohydro_1"/>
    <property type="match status" value="1"/>
</dbReference>
<dbReference type="Proteomes" id="UP000198915">
    <property type="component" value="Unassembled WGS sequence"/>
</dbReference>
<dbReference type="Gene3D" id="3.20.20.140">
    <property type="entry name" value="Metal-dependent hydrolases"/>
    <property type="match status" value="2"/>
</dbReference>
<evidence type="ECO:0000313" key="3">
    <source>
        <dbReference type="EMBL" id="SFK36803.1"/>
    </source>
</evidence>
<dbReference type="InterPro" id="IPR006680">
    <property type="entry name" value="Amidohydro-rel"/>
</dbReference>
<keyword evidence="3" id="KW-0378">Hydrolase</keyword>